<sequence length="181" mass="20706">MKKVFLITTLCILASCVNENKSENSQITDTSQPVQSNLEQLKTETSRLRAGGSVSNVELENGKATINYVKNYTEYQQLNPQSKLTENDLKEYWSTGHAIQKALISGSGALLKKLSFINEVEIILPFENKIYKIDVKKTELEKFIGKDFSQITNDWTKLFIDPYVYDKTGRERFFNKFGSKN</sequence>
<gene>
    <name evidence="1" type="ORF">BBI01_17615</name>
</gene>
<organism evidence="1 2">
    <name type="scientific">Chryseobacterium artocarpi</name>
    <dbReference type="NCBI Taxonomy" id="1414727"/>
    <lineage>
        <taxon>Bacteria</taxon>
        <taxon>Pseudomonadati</taxon>
        <taxon>Bacteroidota</taxon>
        <taxon>Flavobacteriia</taxon>
        <taxon>Flavobacteriales</taxon>
        <taxon>Weeksellaceae</taxon>
        <taxon>Chryseobacterium group</taxon>
        <taxon>Chryseobacterium</taxon>
    </lineage>
</organism>
<keyword evidence="2" id="KW-1185">Reference proteome</keyword>
<dbReference type="PROSITE" id="PS51257">
    <property type="entry name" value="PROKAR_LIPOPROTEIN"/>
    <property type="match status" value="1"/>
</dbReference>
<comment type="caution">
    <text evidence="1">The sequence shown here is derived from an EMBL/GenBank/DDBJ whole genome shotgun (WGS) entry which is preliminary data.</text>
</comment>
<dbReference type="RefSeq" id="WP_065396129.1">
    <property type="nucleotide sequence ID" value="NZ_MAYH01000048.1"/>
</dbReference>
<evidence type="ECO:0000313" key="2">
    <source>
        <dbReference type="Proteomes" id="UP000092651"/>
    </source>
</evidence>
<name>A0A1B8ZBR1_9FLAO</name>
<dbReference type="EMBL" id="MAYH01000048">
    <property type="protein sequence ID" value="OCA69029.1"/>
    <property type="molecule type" value="Genomic_DNA"/>
</dbReference>
<reference evidence="1 2" key="1">
    <citation type="submission" date="2016-07" db="EMBL/GenBank/DDBJ databases">
        <authorList>
            <person name="Jeong J.-J."/>
            <person name="Kim D.W."/>
            <person name="Sang M.K."/>
            <person name="Choi I.-G."/>
            <person name="Kim K.D."/>
        </authorList>
    </citation>
    <scope>NUCLEOTIDE SEQUENCE [LARGE SCALE GENOMIC DNA]</scope>
    <source>
        <strain evidence="1 2">UTM-3</strain>
    </source>
</reference>
<evidence type="ECO:0000313" key="1">
    <source>
        <dbReference type="EMBL" id="OCA69029.1"/>
    </source>
</evidence>
<dbReference type="OrthoDB" id="1245569at2"/>
<protein>
    <submittedName>
        <fullName evidence="1">Uncharacterized protein</fullName>
    </submittedName>
</protein>
<accession>A0A1B8ZBR1</accession>
<dbReference type="AlphaFoldDB" id="A0A1B8ZBR1"/>
<dbReference type="Proteomes" id="UP000092651">
    <property type="component" value="Unassembled WGS sequence"/>
</dbReference>
<proteinExistence type="predicted"/>